<name>A0ACD0NTB2_9BASI</name>
<gene>
    <name evidence="1" type="ORF">IE53DRAFT_370086</name>
</gene>
<proteinExistence type="predicted"/>
<reference evidence="1 2" key="1">
    <citation type="journal article" date="2018" name="Mol. Biol. Evol.">
        <title>Broad Genomic Sampling Reveals a Smut Pathogenic Ancestry of the Fungal Clade Ustilaginomycotina.</title>
        <authorList>
            <person name="Kijpornyongpan T."/>
            <person name="Mondo S.J."/>
            <person name="Barry K."/>
            <person name="Sandor L."/>
            <person name="Lee J."/>
            <person name="Lipzen A."/>
            <person name="Pangilinan J."/>
            <person name="LaButti K."/>
            <person name="Hainaut M."/>
            <person name="Henrissat B."/>
            <person name="Grigoriev I.V."/>
            <person name="Spatafora J.W."/>
            <person name="Aime M.C."/>
        </authorList>
    </citation>
    <scope>NUCLEOTIDE SEQUENCE [LARGE SCALE GENOMIC DNA]</scope>
    <source>
        <strain evidence="1 2">SA 807</strain>
    </source>
</reference>
<accession>A0ACD0NTB2</accession>
<feature type="non-terminal residue" evidence="1">
    <location>
        <position position="1"/>
    </location>
</feature>
<protein>
    <submittedName>
        <fullName evidence="1">Uncharacterized protein</fullName>
    </submittedName>
</protein>
<sequence length="247" mass="25707">IIDAGAAAGVGEPLNVIISNESDQDVLTPQGFEEYAESIYFSNGDCAGITLGGTQGANLGDGAGTVQQSGLMRYNFMQGDGGTCIESLQGGNHFRYWYQNGSAANSGAVFLAVSYEMSASKGHMIVDNGYDFGRDLFVANATLSNGTRSPGGFEYQTTAVDNNSLLAGVQTSQINHGIPTDGIVKVLTVKITKRGTIGAGRDTSNSTDSSSSSSSTSAISFRPNKATIAAFLITLACFFLLGEFLEA</sequence>
<evidence type="ECO:0000313" key="1">
    <source>
        <dbReference type="EMBL" id="PWN49051.1"/>
    </source>
</evidence>
<keyword evidence="2" id="KW-1185">Reference proteome</keyword>
<dbReference type="EMBL" id="KZ820104">
    <property type="protein sequence ID" value="PWN49051.1"/>
    <property type="molecule type" value="Genomic_DNA"/>
</dbReference>
<evidence type="ECO:0000313" key="2">
    <source>
        <dbReference type="Proteomes" id="UP000245626"/>
    </source>
</evidence>
<organism evidence="1 2">
    <name type="scientific">Violaceomyces palustris</name>
    <dbReference type="NCBI Taxonomy" id="1673888"/>
    <lineage>
        <taxon>Eukaryota</taxon>
        <taxon>Fungi</taxon>
        <taxon>Dikarya</taxon>
        <taxon>Basidiomycota</taxon>
        <taxon>Ustilaginomycotina</taxon>
        <taxon>Ustilaginomycetes</taxon>
        <taxon>Violaceomycetales</taxon>
        <taxon>Violaceomycetaceae</taxon>
        <taxon>Violaceomyces</taxon>
    </lineage>
</organism>
<dbReference type="Proteomes" id="UP000245626">
    <property type="component" value="Unassembled WGS sequence"/>
</dbReference>